<dbReference type="EMBL" id="JYDW01000208">
    <property type="protein sequence ID" value="KRZ51972.1"/>
    <property type="molecule type" value="Genomic_DNA"/>
</dbReference>
<dbReference type="Proteomes" id="UP000054721">
    <property type="component" value="Unassembled WGS sequence"/>
</dbReference>
<dbReference type="OrthoDB" id="5920377at2759"/>
<keyword evidence="3" id="KW-1185">Reference proteome</keyword>
<evidence type="ECO:0000256" key="1">
    <source>
        <dbReference type="SAM" id="SignalP"/>
    </source>
</evidence>
<reference evidence="2 3" key="1">
    <citation type="submission" date="2015-05" db="EMBL/GenBank/DDBJ databases">
        <title>Evolution of Trichinella species and genotypes.</title>
        <authorList>
            <person name="Korhonen P.K."/>
            <person name="Edoardo P."/>
            <person name="Giuseppe L.R."/>
            <person name="Gasser R.B."/>
        </authorList>
    </citation>
    <scope>NUCLEOTIDE SEQUENCE [LARGE SCALE GENOMIC DNA]</scope>
    <source>
        <strain evidence="2">ISS10</strain>
    </source>
</reference>
<protein>
    <submittedName>
        <fullName evidence="2">Uncharacterized protein</fullName>
    </submittedName>
</protein>
<name>A0A0V1KXC5_9BILA</name>
<sequence>MKPRPLLVNVWLRLRYTSFLAGLLTEWYTAGPPIQHPFTLHLPTTPSTTHQSCEAEREAESSQSLEQLFGHLVVYGWRALPISIHNDAPSYHFIHHFLVALYRPHIPPAPILSYMPFHHISTAQSQCNTPSCLPPSIRSCEPERQSLCYLFAVAYPLATSPPHRVVYPSSTHSTTY</sequence>
<gene>
    <name evidence="2" type="ORF">T02_11115</name>
</gene>
<organism evidence="2 3">
    <name type="scientific">Trichinella nativa</name>
    <dbReference type="NCBI Taxonomy" id="6335"/>
    <lineage>
        <taxon>Eukaryota</taxon>
        <taxon>Metazoa</taxon>
        <taxon>Ecdysozoa</taxon>
        <taxon>Nematoda</taxon>
        <taxon>Enoplea</taxon>
        <taxon>Dorylaimia</taxon>
        <taxon>Trichinellida</taxon>
        <taxon>Trichinellidae</taxon>
        <taxon>Trichinella</taxon>
    </lineage>
</organism>
<feature type="chain" id="PRO_5006881349" evidence="1">
    <location>
        <begin position="22"/>
        <end position="176"/>
    </location>
</feature>
<evidence type="ECO:0000313" key="2">
    <source>
        <dbReference type="EMBL" id="KRZ51972.1"/>
    </source>
</evidence>
<feature type="signal peptide" evidence="1">
    <location>
        <begin position="1"/>
        <end position="21"/>
    </location>
</feature>
<accession>A0A0V1KXC5</accession>
<comment type="caution">
    <text evidence="2">The sequence shown here is derived from an EMBL/GenBank/DDBJ whole genome shotgun (WGS) entry which is preliminary data.</text>
</comment>
<keyword evidence="1" id="KW-0732">Signal</keyword>
<proteinExistence type="predicted"/>
<evidence type="ECO:0000313" key="3">
    <source>
        <dbReference type="Proteomes" id="UP000054721"/>
    </source>
</evidence>
<dbReference type="AlphaFoldDB" id="A0A0V1KXC5"/>